<proteinExistence type="evidence at protein level"/>
<protein>
    <submittedName>
        <fullName>17 kDa globin-like antigen</fullName>
    </submittedName>
</protein>
<organism>
    <name type="scientific">Ostertagia ostertagi</name>
    <name type="common">Brown stomach worm</name>
    <name type="synonym">Strongylus ostertagi</name>
    <dbReference type="NCBI Taxonomy" id="6317"/>
    <lineage>
        <taxon>Eukaryota</taxon>
        <taxon>Metazoa</taxon>
        <taxon>Ecdysozoa</taxon>
        <taxon>Nematoda</taxon>
        <taxon>Chromadorea</taxon>
        <taxon>Rhabditida</taxon>
        <taxon>Rhabditina</taxon>
        <taxon>Rhabditomorpha</taxon>
        <taxon>Strongyloidea</taxon>
        <taxon>Trichostrongylidae</taxon>
        <taxon>Ostertagia</taxon>
    </lineage>
</organism>
<sequence>YLFGHHPDLRGAKQGTALVMHVHIFANLYDNDMVFR</sequence>
<name>Q9TXF0_OSTOS</name>
<accession>Q9TXF0</accession>
<dbReference type="AlphaFoldDB" id="Q9TXF0"/>
<keyword id="KW-0903">Direct protein sequencing</keyword>
<reference key="1">
    <citation type="journal article" date="1996" name="Parasitology">
        <title>Isolation, characterization and immunolocalization of a globin-like antigen from Ostertagia ostertagi adults.</title>
        <authorList>
            <person name="de Graaf D.C."/>
            <person name="Berghen P."/>
            <person name="Moens L."/>
            <person name="de Marez T.M."/>
            <person name="Raes S."/>
            <person name="Blaxter M.L."/>
            <person name="Vercruysse J."/>
        </authorList>
    </citation>
    <scope>PROTEIN SEQUENCE</scope>
</reference>